<dbReference type="Proteomes" id="UP001412067">
    <property type="component" value="Unassembled WGS sequence"/>
</dbReference>
<comment type="similarity">
    <text evidence="8">Belongs to the TRAFAC class dynamin-like GTPase superfamily. GB1/RHD3 GTPase family. RHD3 subfamily.</text>
</comment>
<evidence type="ECO:0000256" key="4">
    <source>
        <dbReference type="ARBA" id="ARBA00022824"/>
    </source>
</evidence>
<evidence type="ECO:0000313" key="13">
    <source>
        <dbReference type="Proteomes" id="UP001412067"/>
    </source>
</evidence>
<dbReference type="PANTHER" id="PTHR45923:SF20">
    <property type="entry name" value="PROTEIN ROOT HAIR DEFECTIVE 3 HOMOLOG 2"/>
    <property type="match status" value="1"/>
</dbReference>
<evidence type="ECO:0000256" key="2">
    <source>
        <dbReference type="ARBA" id="ARBA00022741"/>
    </source>
</evidence>
<dbReference type="SUPFAM" id="SSF52540">
    <property type="entry name" value="P-loop containing nucleoside triphosphate hydrolases"/>
    <property type="match status" value="1"/>
</dbReference>
<proteinExistence type="inferred from homology"/>
<dbReference type="InterPro" id="IPR008803">
    <property type="entry name" value="RHD3/Sey1"/>
</dbReference>
<dbReference type="Pfam" id="PF20428">
    <property type="entry name" value="Sey1_3HB"/>
    <property type="match status" value="1"/>
</dbReference>
<comment type="function">
    <text evidence="8">Probable GTP-binding protein that may be involved in cell development.</text>
</comment>
<keyword evidence="7 8" id="KW-0472">Membrane</keyword>
<dbReference type="EMBL" id="JBBWWR010000009">
    <property type="protein sequence ID" value="KAK8961813.1"/>
    <property type="molecule type" value="Genomic_DNA"/>
</dbReference>
<evidence type="ECO:0000259" key="11">
    <source>
        <dbReference type="PROSITE" id="PS51715"/>
    </source>
</evidence>
<feature type="transmembrane region" description="Helical" evidence="10">
    <location>
        <begin position="698"/>
        <end position="717"/>
    </location>
</feature>
<feature type="topological domain" description="Lumenal" evidence="8">
    <location>
        <begin position="698"/>
        <end position="700"/>
    </location>
</feature>
<gene>
    <name evidence="12" type="ORF">KSP40_PGU011970</name>
</gene>
<reference evidence="12 13" key="1">
    <citation type="journal article" date="2022" name="Nat. Plants">
        <title>Genomes of leafy and leafless Platanthera orchids illuminate the evolution of mycoheterotrophy.</title>
        <authorList>
            <person name="Li M.H."/>
            <person name="Liu K.W."/>
            <person name="Li Z."/>
            <person name="Lu H.C."/>
            <person name="Ye Q.L."/>
            <person name="Zhang D."/>
            <person name="Wang J.Y."/>
            <person name="Li Y.F."/>
            <person name="Zhong Z.M."/>
            <person name="Liu X."/>
            <person name="Yu X."/>
            <person name="Liu D.K."/>
            <person name="Tu X.D."/>
            <person name="Liu B."/>
            <person name="Hao Y."/>
            <person name="Liao X.Y."/>
            <person name="Jiang Y.T."/>
            <person name="Sun W.H."/>
            <person name="Chen J."/>
            <person name="Chen Y.Q."/>
            <person name="Ai Y."/>
            <person name="Zhai J.W."/>
            <person name="Wu S.S."/>
            <person name="Zhou Z."/>
            <person name="Hsiao Y.Y."/>
            <person name="Wu W.L."/>
            <person name="Chen Y.Y."/>
            <person name="Lin Y.F."/>
            <person name="Hsu J.L."/>
            <person name="Li C.Y."/>
            <person name="Wang Z.W."/>
            <person name="Zhao X."/>
            <person name="Zhong W.Y."/>
            <person name="Ma X.K."/>
            <person name="Ma L."/>
            <person name="Huang J."/>
            <person name="Chen G.Z."/>
            <person name="Huang M.Z."/>
            <person name="Huang L."/>
            <person name="Peng D.H."/>
            <person name="Luo Y.B."/>
            <person name="Zou S.Q."/>
            <person name="Chen S.P."/>
            <person name="Lan S."/>
            <person name="Tsai W.C."/>
            <person name="Van de Peer Y."/>
            <person name="Liu Z.J."/>
        </authorList>
    </citation>
    <scope>NUCLEOTIDE SEQUENCE [LARGE SCALE GENOMIC DNA]</scope>
    <source>
        <strain evidence="12">Lor288</strain>
    </source>
</reference>
<dbReference type="PROSITE" id="PS51715">
    <property type="entry name" value="G_GB1_RHD3"/>
    <property type="match status" value="1"/>
</dbReference>
<dbReference type="HAMAP" id="MF_03109">
    <property type="entry name" value="Sey1"/>
    <property type="match status" value="1"/>
</dbReference>
<comment type="subcellular location">
    <subcellularLocation>
        <location evidence="8">Endoplasmic reticulum membrane</location>
        <topology evidence="8">Multi-pass membrane protein</topology>
    </subcellularLocation>
</comment>
<evidence type="ECO:0000313" key="12">
    <source>
        <dbReference type="EMBL" id="KAK8961813.1"/>
    </source>
</evidence>
<evidence type="ECO:0000256" key="7">
    <source>
        <dbReference type="ARBA" id="ARBA00023136"/>
    </source>
</evidence>
<dbReference type="PANTHER" id="PTHR45923">
    <property type="entry name" value="PROTEIN SEY1"/>
    <property type="match status" value="1"/>
</dbReference>
<accession>A0ABR2MCJ4</accession>
<dbReference type="CDD" id="cd01851">
    <property type="entry name" value="GBP"/>
    <property type="match status" value="1"/>
</dbReference>
<evidence type="ECO:0000256" key="1">
    <source>
        <dbReference type="ARBA" id="ARBA00022692"/>
    </source>
</evidence>
<evidence type="ECO:0000256" key="6">
    <source>
        <dbReference type="ARBA" id="ARBA00023134"/>
    </source>
</evidence>
<evidence type="ECO:0000256" key="9">
    <source>
        <dbReference type="SAM" id="MobiDB-lite"/>
    </source>
</evidence>
<dbReference type="InterPro" id="IPR046758">
    <property type="entry name" value="Sey1/RHD3-like_3HB"/>
</dbReference>
<feature type="topological domain" description="Cytoplasmic" evidence="8">
    <location>
        <begin position="1"/>
        <end position="676"/>
    </location>
</feature>
<dbReference type="Gene3D" id="3.40.50.300">
    <property type="entry name" value="P-loop containing nucleotide triphosphate hydrolases"/>
    <property type="match status" value="1"/>
</dbReference>
<protein>
    <recommendedName>
        <fullName evidence="8">Protein ROOT HAIR DEFECTIVE 3 homolog</fullName>
        <ecNumber evidence="8">3.6.5.-</ecNumber>
    </recommendedName>
    <alternativeName>
        <fullName evidence="8">Protein SEY1 homolog</fullName>
    </alternativeName>
</protein>
<evidence type="ECO:0000256" key="3">
    <source>
        <dbReference type="ARBA" id="ARBA00022801"/>
    </source>
</evidence>
<organism evidence="12 13">
    <name type="scientific">Platanthera guangdongensis</name>
    <dbReference type="NCBI Taxonomy" id="2320717"/>
    <lineage>
        <taxon>Eukaryota</taxon>
        <taxon>Viridiplantae</taxon>
        <taxon>Streptophyta</taxon>
        <taxon>Embryophyta</taxon>
        <taxon>Tracheophyta</taxon>
        <taxon>Spermatophyta</taxon>
        <taxon>Magnoliopsida</taxon>
        <taxon>Liliopsida</taxon>
        <taxon>Asparagales</taxon>
        <taxon>Orchidaceae</taxon>
        <taxon>Orchidoideae</taxon>
        <taxon>Orchideae</taxon>
        <taxon>Orchidinae</taxon>
        <taxon>Platanthera</taxon>
    </lineage>
</organism>
<keyword evidence="1 8" id="KW-0812">Transmembrane</keyword>
<evidence type="ECO:0000256" key="5">
    <source>
        <dbReference type="ARBA" id="ARBA00022989"/>
    </source>
</evidence>
<sequence length="798" mass="90486">MECQTQLIDADGNFNVAGLEHFVKTVRLGECGLSYAVVSIMGVQSSGKSTLLNKLFQTNFREMDTIKGRTQTTKGIWIANCLGIEPCTIVMDLEGSDGRERGEDDTVFEKQSALFALAVSDIVLINMWCHDIGREHGANKPLLKTIFQVMVRLFSLKKTTLLFVIRDKTKTPLEPLELVLREDIQRIWDSVTKPEAHKSTALNEFFRVEVIALPSFEEKEEQFNEQVKLLRNRFMHSIALGGLAGDRRGVLPASEFSFSSQHIWKVIKENKELDLPAHKVMIATIRCDEIANEKLSFFASDEAWLELSEAVHSGLVTNFGQKVGSILDAYLAEYDEQASFFDEVVRSTKRQDLQAKLLQLVHPSFRALLKHLRSKSLEKFTIDLDQSLIAGREFASSVRDCAQYSLLQFDQDFSGLKVKHADWDASLSREKLQLNIEAHATSIRSAKLSELMSYYKKQLTEEIAQSIKPFFDNAEQSTWASIRKLYNRSTKKVLFEFTVTLSGFELDSTDSYNLKMDLKHHARGVVENKSREEARKILTRLEDRFLDVFYHDNDSLPRVWTGNEDIKRITLDSRVAALKVLSVFVAIRLDDKPDTIESILYSTLIDTRAARERENMTVSDPLSSNLWEDISQENTLISPAQCKSVWKKFIKKTNIIVDQKMLIQEALRRNNATSHSLWKYLALLSIVLFVYMIPRNFLYPLVVGVVIVVSSALWIQLDFTRRFQHGTVAGLVSILLSLRHVIMNVLRPIQEQQQQPPQTVAASRTQSSRCGPSRKVDPVSNAEPGTPSSSSSSSSTVS</sequence>
<evidence type="ECO:0000256" key="8">
    <source>
        <dbReference type="HAMAP-Rule" id="MF_03109"/>
    </source>
</evidence>
<keyword evidence="13" id="KW-1185">Reference proteome</keyword>
<dbReference type="InterPro" id="IPR027417">
    <property type="entry name" value="P-loop_NTPase"/>
</dbReference>
<dbReference type="Pfam" id="PF05879">
    <property type="entry name" value="RHD3_GTPase"/>
    <property type="match status" value="1"/>
</dbReference>
<feature type="compositionally biased region" description="Low complexity" evidence="9">
    <location>
        <begin position="788"/>
        <end position="798"/>
    </location>
</feature>
<feature type="compositionally biased region" description="Polar residues" evidence="9">
    <location>
        <begin position="760"/>
        <end position="770"/>
    </location>
</feature>
<keyword evidence="6 8" id="KW-0342">GTP-binding</keyword>
<evidence type="ECO:0000256" key="10">
    <source>
        <dbReference type="SAM" id="Phobius"/>
    </source>
</evidence>
<name>A0ABR2MCJ4_9ASPA</name>
<keyword evidence="2 8" id="KW-0547">Nucleotide-binding</keyword>
<keyword evidence="3 8" id="KW-0378">Hydrolase</keyword>
<feature type="binding site" evidence="8">
    <location>
        <begin position="42"/>
        <end position="49"/>
    </location>
    <ligand>
        <name>GTP</name>
        <dbReference type="ChEBI" id="CHEBI:37565"/>
    </ligand>
</feature>
<feature type="region of interest" description="Disordered" evidence="9">
    <location>
        <begin position="753"/>
        <end position="798"/>
    </location>
</feature>
<keyword evidence="5 8" id="KW-1133">Transmembrane helix</keyword>
<dbReference type="EC" id="3.6.5.-" evidence="8"/>
<dbReference type="InterPro" id="IPR030386">
    <property type="entry name" value="G_GB1_RHD3_dom"/>
</dbReference>
<feature type="domain" description="GB1/RHD3-type G" evidence="11">
    <location>
        <begin position="32"/>
        <end position="247"/>
    </location>
</feature>
<feature type="topological domain" description="Cytoplasmic" evidence="8">
    <location>
        <begin position="722"/>
        <end position="798"/>
    </location>
</feature>
<keyword evidence="4 8" id="KW-0256">Endoplasmic reticulum</keyword>
<comment type="caution">
    <text evidence="12">The sequence shown here is derived from an EMBL/GenBank/DDBJ whole genome shotgun (WGS) entry which is preliminary data.</text>
</comment>